<dbReference type="InterPro" id="IPR005793">
    <property type="entry name" value="Formyl_trans_C"/>
</dbReference>
<protein>
    <submittedName>
        <fullName evidence="3">Formyl transferase</fullName>
    </submittedName>
</protein>
<dbReference type="Pfam" id="PF00551">
    <property type="entry name" value="Formyl_trans_N"/>
    <property type="match status" value="1"/>
</dbReference>
<dbReference type="EMBL" id="LJSN01000002">
    <property type="protein sequence ID" value="PNE41131.1"/>
    <property type="molecule type" value="Genomic_DNA"/>
</dbReference>
<accession>A0A2N8PJE1</accession>
<reference evidence="4" key="1">
    <citation type="submission" date="2015-09" db="EMBL/GenBank/DDBJ databases">
        <authorList>
            <person name="Graham D.E."/>
            <person name="Mahan K.M."/>
            <person name="Klingeman D.M."/>
            <person name="Fida T."/>
            <person name="Giannone R.J."/>
            <person name="Hettich R.L."/>
            <person name="Parry R.J."/>
            <person name="Spain J.C."/>
        </authorList>
    </citation>
    <scope>NUCLEOTIDE SEQUENCE [LARGE SCALE GENOMIC DNA]</scope>
    <source>
        <strain evidence="4">JCM 4701</strain>
    </source>
</reference>
<gene>
    <name evidence="3" type="ORF">AOB60_10480</name>
</gene>
<evidence type="ECO:0000313" key="3">
    <source>
        <dbReference type="EMBL" id="PNE41131.1"/>
    </source>
</evidence>
<dbReference type="RefSeq" id="WP_102923533.1">
    <property type="nucleotide sequence ID" value="NZ_LJSN01000002.1"/>
</dbReference>
<dbReference type="GO" id="GO:0005829">
    <property type="term" value="C:cytosol"/>
    <property type="evidence" value="ECO:0007669"/>
    <property type="project" value="TreeGrafter"/>
</dbReference>
<keyword evidence="4" id="KW-1185">Reference proteome</keyword>
<feature type="domain" description="Formyl transferase N-terminal" evidence="1">
    <location>
        <begin position="13"/>
        <end position="183"/>
    </location>
</feature>
<evidence type="ECO:0000313" key="4">
    <source>
        <dbReference type="Proteomes" id="UP000236047"/>
    </source>
</evidence>
<dbReference type="GO" id="GO:0004479">
    <property type="term" value="F:methionyl-tRNA formyltransferase activity"/>
    <property type="evidence" value="ECO:0007669"/>
    <property type="project" value="TreeGrafter"/>
</dbReference>
<evidence type="ECO:0000259" key="1">
    <source>
        <dbReference type="Pfam" id="PF00551"/>
    </source>
</evidence>
<dbReference type="InterPro" id="IPR002376">
    <property type="entry name" value="Formyl_transf_N"/>
</dbReference>
<dbReference type="InterPro" id="IPR011034">
    <property type="entry name" value="Formyl_transferase-like_C_sf"/>
</dbReference>
<name>A0A2N8PJE1_STRNR</name>
<organism evidence="3 4">
    <name type="scientific">Streptomyces noursei</name>
    <name type="common">Streptomyces albulus</name>
    <dbReference type="NCBI Taxonomy" id="1971"/>
    <lineage>
        <taxon>Bacteria</taxon>
        <taxon>Bacillati</taxon>
        <taxon>Actinomycetota</taxon>
        <taxon>Actinomycetes</taxon>
        <taxon>Kitasatosporales</taxon>
        <taxon>Streptomycetaceae</taxon>
        <taxon>Streptomyces</taxon>
    </lineage>
</organism>
<feature type="domain" description="Formyl transferase C-terminal" evidence="2">
    <location>
        <begin position="219"/>
        <end position="298"/>
    </location>
</feature>
<sequence>MSELHPIRVVLFSEVNSKLGAPFLSILAEHPLVRLVGVVTSPPGRLCPYFLGEEDQVDLEKQAGERGVPLFRPTKVNDPGLIRELAALAPDYFLTGNYQQILKPDLLAVPAITSINFHPSPLPRYAGWAPFFWTVREGELDSGVTAIEMTPQIDGGPVVMQKRIRLAGNETALEVRESHTIANVALLRQLLPRLIARDYPTSPQDPALRSYFSKPGDRDYWLDFGRSSETILRTVRAGYRSPGAYVRTDRGDQLTVLTAEDVGGKFPAPDAPGALRIESGALYAASADGWLRLWSLDVHGAERLASVPDGTTRFDTRFQARTHA</sequence>
<dbReference type="PANTHER" id="PTHR11138">
    <property type="entry name" value="METHIONYL-TRNA FORMYLTRANSFERASE"/>
    <property type="match status" value="1"/>
</dbReference>
<dbReference type="Gene3D" id="3.40.50.12230">
    <property type="match status" value="1"/>
</dbReference>
<keyword evidence="3" id="KW-0808">Transferase</keyword>
<dbReference type="PANTHER" id="PTHR11138:SF5">
    <property type="entry name" value="METHIONYL-TRNA FORMYLTRANSFERASE, MITOCHONDRIAL"/>
    <property type="match status" value="1"/>
</dbReference>
<dbReference type="AlphaFoldDB" id="A0A2N8PJE1"/>
<dbReference type="InterPro" id="IPR036477">
    <property type="entry name" value="Formyl_transf_N_sf"/>
</dbReference>
<evidence type="ECO:0000259" key="2">
    <source>
        <dbReference type="Pfam" id="PF02911"/>
    </source>
</evidence>
<comment type="caution">
    <text evidence="3">The sequence shown here is derived from an EMBL/GenBank/DDBJ whole genome shotgun (WGS) entry which is preliminary data.</text>
</comment>
<dbReference type="Proteomes" id="UP000236047">
    <property type="component" value="Unassembled WGS sequence"/>
</dbReference>
<proteinExistence type="predicted"/>
<dbReference type="SUPFAM" id="SSF50486">
    <property type="entry name" value="FMT C-terminal domain-like"/>
    <property type="match status" value="1"/>
</dbReference>
<dbReference type="Pfam" id="PF02911">
    <property type="entry name" value="Formyl_trans_C"/>
    <property type="match status" value="1"/>
</dbReference>
<dbReference type="SUPFAM" id="SSF53328">
    <property type="entry name" value="Formyltransferase"/>
    <property type="match status" value="1"/>
</dbReference>